<evidence type="ECO:0000313" key="1">
    <source>
        <dbReference type="EMBL" id="RDX44842.1"/>
    </source>
</evidence>
<gene>
    <name evidence="1" type="ORF">OH76DRAFT_1034011</name>
</gene>
<protein>
    <submittedName>
        <fullName evidence="1">Uncharacterized protein</fullName>
    </submittedName>
</protein>
<dbReference type="AlphaFoldDB" id="A0A371CX23"/>
<dbReference type="Proteomes" id="UP000256964">
    <property type="component" value="Unassembled WGS sequence"/>
</dbReference>
<proteinExistence type="predicted"/>
<evidence type="ECO:0000313" key="2">
    <source>
        <dbReference type="Proteomes" id="UP000256964"/>
    </source>
</evidence>
<keyword evidence="2" id="KW-1185">Reference proteome</keyword>
<accession>A0A371CX23</accession>
<reference evidence="1 2" key="1">
    <citation type="journal article" date="2018" name="Biotechnol. Biofuels">
        <title>Integrative visual omics of the white-rot fungus Polyporus brumalis exposes the biotechnological potential of its oxidative enzymes for delignifying raw plant biomass.</title>
        <authorList>
            <person name="Miyauchi S."/>
            <person name="Rancon A."/>
            <person name="Drula E."/>
            <person name="Hage H."/>
            <person name="Chaduli D."/>
            <person name="Favel A."/>
            <person name="Grisel S."/>
            <person name="Henrissat B."/>
            <person name="Herpoel-Gimbert I."/>
            <person name="Ruiz-Duenas F.J."/>
            <person name="Chevret D."/>
            <person name="Hainaut M."/>
            <person name="Lin J."/>
            <person name="Wang M."/>
            <person name="Pangilinan J."/>
            <person name="Lipzen A."/>
            <person name="Lesage-Meessen L."/>
            <person name="Navarro D."/>
            <person name="Riley R."/>
            <person name="Grigoriev I.V."/>
            <person name="Zhou S."/>
            <person name="Raouche S."/>
            <person name="Rosso M.N."/>
        </authorList>
    </citation>
    <scope>NUCLEOTIDE SEQUENCE [LARGE SCALE GENOMIC DNA]</scope>
    <source>
        <strain evidence="1 2">BRFM 1820</strain>
    </source>
</reference>
<name>A0A371CX23_9APHY</name>
<dbReference type="EMBL" id="KZ857444">
    <property type="protein sequence ID" value="RDX44842.1"/>
    <property type="molecule type" value="Genomic_DNA"/>
</dbReference>
<organism evidence="1 2">
    <name type="scientific">Lentinus brumalis</name>
    <dbReference type="NCBI Taxonomy" id="2498619"/>
    <lineage>
        <taxon>Eukaryota</taxon>
        <taxon>Fungi</taxon>
        <taxon>Dikarya</taxon>
        <taxon>Basidiomycota</taxon>
        <taxon>Agaricomycotina</taxon>
        <taxon>Agaricomycetes</taxon>
        <taxon>Polyporales</taxon>
        <taxon>Polyporaceae</taxon>
        <taxon>Lentinus</taxon>
    </lineage>
</organism>
<sequence>MRTPSCSCGIVWMWHSRTEVRVSSRVNRSAAASSPFLPTASLRPTVRANPGSLRSAPPRRCTAAIYTDFPDADYSSFPPCRCRVCILNRPQCGALRDICLCAEWAVGSFFYSSLFAKQPGGPERRGHACVLRELRGTPRWDEFRIRATDSPSRGHVQQCCLQPHPVPEAYPDAVAGREPVKPHYIGLCRADTSVCRHCIRDATKTKKRRSGSRGRGGDPP</sequence>